<dbReference type="EMBL" id="FNNG01000002">
    <property type="protein sequence ID" value="SDW42368.1"/>
    <property type="molecule type" value="Genomic_DNA"/>
</dbReference>
<sequence length="148" mass="16769">MWPIRLRRLLEVRKRLVLNDTGPLRSSTRKVGGIPLHELGIMIQVVKTVEKFAMENGITKIDTLVLQIGELSSVIPRYIQACYPAAVDGTLLEDTKLEIKIIPGNCRCFKCNKIFNYIKNQGECPECGSRDFELLSGREFMIKEIVAC</sequence>
<keyword evidence="6" id="KW-1185">Reference proteome</keyword>
<evidence type="ECO:0000256" key="3">
    <source>
        <dbReference type="ARBA" id="ARBA00022833"/>
    </source>
</evidence>
<dbReference type="PANTHER" id="PTHR34535:SF3">
    <property type="entry name" value="HYDROGENASE MATURATION FACTOR HYPA"/>
    <property type="match status" value="1"/>
</dbReference>
<gene>
    <name evidence="4" type="primary">hypA</name>
    <name evidence="5" type="ORF">SAMN05660923_00694</name>
</gene>
<accession>A0A1H2TEW2</accession>
<keyword evidence="2 4" id="KW-0479">Metal-binding</keyword>
<keyword evidence="3 4" id="KW-0862">Zinc</keyword>
<dbReference type="InterPro" id="IPR000688">
    <property type="entry name" value="HypA/HybF"/>
</dbReference>
<comment type="similarity">
    <text evidence="4">Belongs to the HypA/HybF family.</text>
</comment>
<feature type="binding site" evidence="4">
    <location>
        <position position="127"/>
    </location>
    <ligand>
        <name>Zn(2+)</name>
        <dbReference type="ChEBI" id="CHEBI:29105"/>
    </ligand>
</feature>
<dbReference type="AlphaFoldDB" id="A0A1H2TEW2"/>
<name>A0A1H2TEW2_9FIRM</name>
<dbReference type="GO" id="GO:0008270">
    <property type="term" value="F:zinc ion binding"/>
    <property type="evidence" value="ECO:0007669"/>
    <property type="project" value="UniProtKB-UniRule"/>
</dbReference>
<feature type="binding site" evidence="4">
    <location>
        <position position="124"/>
    </location>
    <ligand>
        <name>Zn(2+)</name>
        <dbReference type="ChEBI" id="CHEBI:29105"/>
    </ligand>
</feature>
<keyword evidence="1 4" id="KW-0533">Nickel</keyword>
<proteinExistence type="inferred from homology"/>
<dbReference type="GO" id="GO:0051604">
    <property type="term" value="P:protein maturation"/>
    <property type="evidence" value="ECO:0007669"/>
    <property type="project" value="InterPro"/>
</dbReference>
<evidence type="ECO:0000256" key="2">
    <source>
        <dbReference type="ARBA" id="ARBA00022723"/>
    </source>
</evidence>
<evidence type="ECO:0000256" key="4">
    <source>
        <dbReference type="HAMAP-Rule" id="MF_00213"/>
    </source>
</evidence>
<dbReference type="Gene3D" id="3.30.2320.80">
    <property type="match status" value="1"/>
</dbReference>
<feature type="binding site" evidence="4">
    <location>
        <position position="108"/>
    </location>
    <ligand>
        <name>Zn(2+)</name>
        <dbReference type="ChEBI" id="CHEBI:29105"/>
    </ligand>
</feature>
<dbReference type="PANTHER" id="PTHR34535">
    <property type="entry name" value="HYDROGENASE MATURATION FACTOR HYPA"/>
    <property type="match status" value="1"/>
</dbReference>
<organism evidence="5 6">
    <name type="scientific">Tepidimicrobium xylanilyticum</name>
    <dbReference type="NCBI Taxonomy" id="1123352"/>
    <lineage>
        <taxon>Bacteria</taxon>
        <taxon>Bacillati</taxon>
        <taxon>Bacillota</taxon>
        <taxon>Tissierellia</taxon>
        <taxon>Tissierellales</taxon>
        <taxon>Tepidimicrobiaceae</taxon>
        <taxon>Tepidimicrobium</taxon>
    </lineage>
</organism>
<protein>
    <recommendedName>
        <fullName evidence="4">Hydrogenase maturation factor HypA</fullName>
    </recommendedName>
</protein>
<evidence type="ECO:0000256" key="1">
    <source>
        <dbReference type="ARBA" id="ARBA00022596"/>
    </source>
</evidence>
<dbReference type="GO" id="GO:0016151">
    <property type="term" value="F:nickel cation binding"/>
    <property type="evidence" value="ECO:0007669"/>
    <property type="project" value="UniProtKB-UniRule"/>
</dbReference>
<comment type="function">
    <text evidence="4">Involved in the maturation of [NiFe] hydrogenases. Required for nickel insertion into the metal center of the hydrogenase.</text>
</comment>
<dbReference type="Proteomes" id="UP000198828">
    <property type="component" value="Unassembled WGS sequence"/>
</dbReference>
<evidence type="ECO:0000313" key="6">
    <source>
        <dbReference type="Proteomes" id="UP000198828"/>
    </source>
</evidence>
<feature type="binding site" evidence="4">
    <location>
        <position position="37"/>
    </location>
    <ligand>
        <name>Ni(2+)</name>
        <dbReference type="ChEBI" id="CHEBI:49786"/>
    </ligand>
</feature>
<feature type="binding site" evidence="4">
    <location>
        <position position="111"/>
    </location>
    <ligand>
        <name>Zn(2+)</name>
        <dbReference type="ChEBI" id="CHEBI:29105"/>
    </ligand>
</feature>
<dbReference type="Pfam" id="PF01155">
    <property type="entry name" value="HypA"/>
    <property type="match status" value="1"/>
</dbReference>
<evidence type="ECO:0000313" key="5">
    <source>
        <dbReference type="EMBL" id="SDW42368.1"/>
    </source>
</evidence>
<dbReference type="HAMAP" id="MF_00213">
    <property type="entry name" value="HypA_HybF"/>
    <property type="match status" value="1"/>
</dbReference>
<reference evidence="5 6" key="1">
    <citation type="submission" date="2016-10" db="EMBL/GenBank/DDBJ databases">
        <authorList>
            <person name="de Groot N.N."/>
        </authorList>
    </citation>
    <scope>NUCLEOTIDE SEQUENCE [LARGE SCALE GENOMIC DNA]</scope>
    <source>
        <strain evidence="5 6">DSM 23310</strain>
    </source>
</reference>